<name>A0AA39GMQ7_SARSR</name>
<dbReference type="SUPFAM" id="SSF53474">
    <property type="entry name" value="alpha/beta-Hydrolases"/>
    <property type="match status" value="1"/>
</dbReference>
<proteinExistence type="predicted"/>
<gene>
    <name evidence="3" type="ORF">NLU13_3434</name>
</gene>
<dbReference type="Gene3D" id="3.40.50.1820">
    <property type="entry name" value="alpha/beta hydrolase"/>
    <property type="match status" value="1"/>
</dbReference>
<feature type="transmembrane region" description="Helical" evidence="1">
    <location>
        <begin position="20"/>
        <end position="44"/>
    </location>
</feature>
<accession>A0AA39GMQ7</accession>
<evidence type="ECO:0000313" key="4">
    <source>
        <dbReference type="Proteomes" id="UP001175261"/>
    </source>
</evidence>
<evidence type="ECO:0000259" key="2">
    <source>
        <dbReference type="Pfam" id="PF12146"/>
    </source>
</evidence>
<dbReference type="EMBL" id="JAPDFR010000002">
    <property type="protein sequence ID" value="KAK0389861.1"/>
    <property type="molecule type" value="Genomic_DNA"/>
</dbReference>
<evidence type="ECO:0000256" key="1">
    <source>
        <dbReference type="SAM" id="Phobius"/>
    </source>
</evidence>
<feature type="domain" description="Serine aminopeptidase S33" evidence="2">
    <location>
        <begin position="163"/>
        <end position="253"/>
    </location>
</feature>
<comment type="caution">
    <text evidence="3">The sequence shown here is derived from an EMBL/GenBank/DDBJ whole genome shotgun (WGS) entry which is preliminary data.</text>
</comment>
<dbReference type="PANTHER" id="PTHR12277">
    <property type="entry name" value="ALPHA/BETA HYDROLASE DOMAIN-CONTAINING PROTEIN"/>
    <property type="match status" value="1"/>
</dbReference>
<dbReference type="InterPro" id="IPR022742">
    <property type="entry name" value="Hydrolase_4"/>
</dbReference>
<protein>
    <recommendedName>
        <fullName evidence="2">Serine aminopeptidase S33 domain-containing protein</fullName>
    </recommendedName>
</protein>
<evidence type="ECO:0000313" key="3">
    <source>
        <dbReference type="EMBL" id="KAK0389861.1"/>
    </source>
</evidence>
<dbReference type="InterPro" id="IPR029058">
    <property type="entry name" value="AB_hydrolase_fold"/>
</dbReference>
<dbReference type="AlphaFoldDB" id="A0AA39GMQ7"/>
<organism evidence="3 4">
    <name type="scientific">Sarocladium strictum</name>
    <name type="common">Black bundle disease fungus</name>
    <name type="synonym">Acremonium strictum</name>
    <dbReference type="NCBI Taxonomy" id="5046"/>
    <lineage>
        <taxon>Eukaryota</taxon>
        <taxon>Fungi</taxon>
        <taxon>Dikarya</taxon>
        <taxon>Ascomycota</taxon>
        <taxon>Pezizomycotina</taxon>
        <taxon>Sordariomycetes</taxon>
        <taxon>Hypocreomycetidae</taxon>
        <taxon>Hypocreales</taxon>
        <taxon>Sarocladiaceae</taxon>
        <taxon>Sarocladium</taxon>
    </lineage>
</organism>
<dbReference type="PANTHER" id="PTHR12277:SF81">
    <property type="entry name" value="PROTEIN ABHD13"/>
    <property type="match status" value="1"/>
</dbReference>
<keyword evidence="1" id="KW-0472">Membrane</keyword>
<keyword evidence="1" id="KW-1133">Transmembrane helix</keyword>
<dbReference type="Pfam" id="PF12146">
    <property type="entry name" value="Hydrolase_4"/>
    <property type="match status" value="1"/>
</dbReference>
<reference evidence="3" key="1">
    <citation type="submission" date="2022-10" db="EMBL/GenBank/DDBJ databases">
        <title>Determination and structural analysis of whole genome sequence of Sarocladium strictum F4-1.</title>
        <authorList>
            <person name="Hu L."/>
            <person name="Jiang Y."/>
        </authorList>
    </citation>
    <scope>NUCLEOTIDE SEQUENCE</scope>
    <source>
        <strain evidence="3">F4-1</strain>
    </source>
</reference>
<dbReference type="Proteomes" id="UP001175261">
    <property type="component" value="Unassembled WGS sequence"/>
</dbReference>
<keyword evidence="4" id="KW-1185">Reference proteome</keyword>
<sequence length="406" mass="45100">MKELRKASPGIAMSLPSPVIAVISTVGGIICLYILFISLLTIPFCQNQVIYLNSIKLTWSMDVSVPEQWGFLRNQVTSFQLKTPDHETIHAWHILPLGLYEKHEEALSKEDVGMVPDISQRTSFKLLRDDPEALLVLYFHGAAGTLGSGWRPPSYRAMSAASPRIHTVAIDYRGFGSSTGVPSEEGLLTDALTLADWAMNEAGIPPSRIAIFSQSLGTAVAISLVQHLAKQPEPVFFSGMVLVAPFADVEMLTATYRIAGVIPILDPLAYFPRIMAFLNSFIISKWPSKDKLADFIRHTEALPEKEGHYHITMIAAEDDYDIPWTHSDHVFWHAVNAAHMTELTFEELEEEKLATRSERGAGGWVVEKKTAKGVIREEIAKYGLHDRIMSYPAVSLAIKRAFQLDG</sequence>
<keyword evidence="1" id="KW-0812">Transmembrane</keyword>